<dbReference type="Pfam" id="PF08241">
    <property type="entry name" value="Methyltransf_11"/>
    <property type="match status" value="1"/>
</dbReference>
<dbReference type="InterPro" id="IPR029063">
    <property type="entry name" value="SAM-dependent_MTases_sf"/>
</dbReference>
<dbReference type="Gene3D" id="3.40.50.150">
    <property type="entry name" value="Vaccinia Virus protein VP39"/>
    <property type="match status" value="1"/>
</dbReference>
<keyword evidence="3" id="KW-1185">Reference proteome</keyword>
<dbReference type="PANTHER" id="PTHR43591">
    <property type="entry name" value="METHYLTRANSFERASE"/>
    <property type="match status" value="1"/>
</dbReference>
<evidence type="ECO:0000259" key="1">
    <source>
        <dbReference type="Pfam" id="PF08241"/>
    </source>
</evidence>
<accession>A0A5N6KZC7</accession>
<dbReference type="OrthoDB" id="503831at2759"/>
<dbReference type="PANTHER" id="PTHR43591:SF109">
    <property type="entry name" value="METHYLTRANSFERASE TYPE 11 DOMAIN-CONTAINING PROTEIN"/>
    <property type="match status" value="1"/>
</dbReference>
<feature type="domain" description="Methyltransferase type 11" evidence="1">
    <location>
        <begin position="109"/>
        <end position="218"/>
    </location>
</feature>
<dbReference type="AlphaFoldDB" id="A0A5N6KZC7"/>
<dbReference type="InterPro" id="IPR013216">
    <property type="entry name" value="Methyltransf_11"/>
</dbReference>
<reference evidence="2 3" key="1">
    <citation type="submission" date="2019-06" db="EMBL/GenBank/DDBJ databases">
        <title>A chromosomal-level reference genome of Carpinus fangiana (Coryloideae, Betulaceae).</title>
        <authorList>
            <person name="Yang X."/>
            <person name="Wang Z."/>
            <person name="Zhang L."/>
            <person name="Hao G."/>
            <person name="Liu J."/>
            <person name="Yang Y."/>
        </authorList>
    </citation>
    <scope>NUCLEOTIDE SEQUENCE [LARGE SCALE GENOMIC DNA]</scope>
    <source>
        <strain evidence="2">Cfa_2016G</strain>
        <tissue evidence="2">Leaf</tissue>
    </source>
</reference>
<dbReference type="Proteomes" id="UP000327013">
    <property type="component" value="Unassembled WGS sequence"/>
</dbReference>
<dbReference type="GO" id="GO:0008757">
    <property type="term" value="F:S-adenosylmethionine-dependent methyltransferase activity"/>
    <property type="evidence" value="ECO:0007669"/>
    <property type="project" value="InterPro"/>
</dbReference>
<proteinExistence type="predicted"/>
<gene>
    <name evidence="2" type="ORF">FH972_024872</name>
</gene>
<dbReference type="CDD" id="cd02440">
    <property type="entry name" value="AdoMet_MTases"/>
    <property type="match status" value="1"/>
</dbReference>
<evidence type="ECO:0000313" key="2">
    <source>
        <dbReference type="EMBL" id="KAB8416351.1"/>
    </source>
</evidence>
<dbReference type="SUPFAM" id="SSF53335">
    <property type="entry name" value="S-adenosyl-L-methionine-dependent methyltransferases"/>
    <property type="match status" value="1"/>
</dbReference>
<sequence length="342" mass="37707">MTVNCHVTRRHASGRKHVCLRRLPYKLNDCAAFQVPYLIQHTLKPTKHQEDIVQKMTTNTGHVAPPGSAWDQMALHMERMTQTVSVAPANELVIKLNSLLSFGQSSAILDTGCGGGLVTSRLLAIYGPNLPTPTPRILACDFSDGMIQQVQKRGQKETANGNPFWSAVETEKHDAQDLHGIQDGSFSHAMGGLVFFMLPDPQKALSETKRVLKEGGVIGLSSWKTSQWIDLMYGVSKESDDAMKATLTTSWSSTEGVVNQLEVAGFRDIQAVEVDTSMPYDSHEEFCNFLLTQLPHMKKITSTWPEEKLRRAEQDTVARMKMMSPKAPGNLSGTAVVAVGRK</sequence>
<comment type="caution">
    <text evidence="2">The sequence shown here is derived from an EMBL/GenBank/DDBJ whole genome shotgun (WGS) entry which is preliminary data.</text>
</comment>
<name>A0A5N6KZC7_9ROSI</name>
<evidence type="ECO:0000313" key="3">
    <source>
        <dbReference type="Proteomes" id="UP000327013"/>
    </source>
</evidence>
<dbReference type="EMBL" id="VIBQ01000031">
    <property type="protein sequence ID" value="KAB8416351.1"/>
    <property type="molecule type" value="Genomic_DNA"/>
</dbReference>
<organism evidence="2 3">
    <name type="scientific">Carpinus fangiana</name>
    <dbReference type="NCBI Taxonomy" id="176857"/>
    <lineage>
        <taxon>Eukaryota</taxon>
        <taxon>Viridiplantae</taxon>
        <taxon>Streptophyta</taxon>
        <taxon>Embryophyta</taxon>
        <taxon>Tracheophyta</taxon>
        <taxon>Spermatophyta</taxon>
        <taxon>Magnoliopsida</taxon>
        <taxon>eudicotyledons</taxon>
        <taxon>Gunneridae</taxon>
        <taxon>Pentapetalae</taxon>
        <taxon>rosids</taxon>
        <taxon>fabids</taxon>
        <taxon>Fagales</taxon>
        <taxon>Betulaceae</taxon>
        <taxon>Carpinus</taxon>
    </lineage>
</organism>
<protein>
    <recommendedName>
        <fullName evidence="1">Methyltransferase type 11 domain-containing protein</fullName>
    </recommendedName>
</protein>